<sequence length="139" mass="15586">MQYPEFLHAAKEKLGVQTEQEVLNVARAFLHTLTEHLAGNAADNLGAQLPAPLLDIIREINPEERDQGERFKLTEFYERVADKAGVDDETGKRYTHQFMDVLGQMVTAGEINKLMLTLSDDYAPLFDNVEGVDNAPQRG</sequence>
<protein>
    <submittedName>
        <fullName evidence="1">DUF2267 domain-containing protein</fullName>
    </submittedName>
</protein>
<evidence type="ECO:0000313" key="2">
    <source>
        <dbReference type="Proteomes" id="UP000283523"/>
    </source>
</evidence>
<organism evidence="1 2">
    <name type="scientific">Fibrisoma montanum</name>
    <dbReference type="NCBI Taxonomy" id="2305895"/>
    <lineage>
        <taxon>Bacteria</taxon>
        <taxon>Pseudomonadati</taxon>
        <taxon>Bacteroidota</taxon>
        <taxon>Cytophagia</taxon>
        <taxon>Cytophagales</taxon>
        <taxon>Spirosomataceae</taxon>
        <taxon>Fibrisoma</taxon>
    </lineage>
</organism>
<dbReference type="AlphaFoldDB" id="A0A418MET4"/>
<gene>
    <name evidence="1" type="ORF">DYU11_08040</name>
</gene>
<dbReference type="OrthoDB" id="952780at2"/>
<dbReference type="InterPro" id="IPR018727">
    <property type="entry name" value="DUF2267"/>
</dbReference>
<name>A0A418MET4_9BACT</name>
<dbReference type="EMBL" id="QXED01000002">
    <property type="protein sequence ID" value="RIV25247.1"/>
    <property type="molecule type" value="Genomic_DNA"/>
</dbReference>
<keyword evidence="2" id="KW-1185">Reference proteome</keyword>
<comment type="caution">
    <text evidence="1">The sequence shown here is derived from an EMBL/GenBank/DDBJ whole genome shotgun (WGS) entry which is preliminary data.</text>
</comment>
<dbReference type="InterPro" id="IPR038282">
    <property type="entry name" value="DUF2267_sf"/>
</dbReference>
<accession>A0A418MET4</accession>
<dbReference type="Gene3D" id="1.10.490.110">
    <property type="entry name" value="Uncharacterized conserved protein DUF2267"/>
    <property type="match status" value="1"/>
</dbReference>
<dbReference type="Pfam" id="PF10025">
    <property type="entry name" value="DUF2267"/>
    <property type="match status" value="1"/>
</dbReference>
<dbReference type="RefSeq" id="WP_119667132.1">
    <property type="nucleotide sequence ID" value="NZ_QXED01000002.1"/>
</dbReference>
<reference evidence="1 2" key="1">
    <citation type="submission" date="2018-08" db="EMBL/GenBank/DDBJ databases">
        <title>Fibrisoma montanum sp. nov., isolated from Danxia mountain soil.</title>
        <authorList>
            <person name="Huang Y."/>
        </authorList>
    </citation>
    <scope>NUCLEOTIDE SEQUENCE [LARGE SCALE GENOMIC DNA]</scope>
    <source>
        <strain evidence="1 2">HYT19</strain>
    </source>
</reference>
<proteinExistence type="predicted"/>
<evidence type="ECO:0000313" key="1">
    <source>
        <dbReference type="EMBL" id="RIV25247.1"/>
    </source>
</evidence>
<dbReference type="Proteomes" id="UP000283523">
    <property type="component" value="Unassembled WGS sequence"/>
</dbReference>